<evidence type="ECO:0000313" key="14">
    <source>
        <dbReference type="Proteomes" id="UP000321440"/>
    </source>
</evidence>
<evidence type="ECO:0000313" key="13">
    <source>
        <dbReference type="EMBL" id="GEN44868.1"/>
    </source>
</evidence>
<sequence>MPKGKIVKALSGFYDVLIGQEVYRCKGRGVFRNQKITPLVGDEVEISVQENYTGTIQTVYERENELIRPPVSNVDQAIIVTSMIEPDFNPLLLDRFLVLVENKDLDALIVFSKEDLIDSKHEEEIDFFINYYQSIGYDVVKVSSEMDDLNNQLEPYLANKISVIAGQSGVGKSTILNQLDETLEIETGDISKSLGRGKHTTRHVELYPIANGYVADTPGFSALDFDELQLEDIRRSFREFLDYEDRCKFRGCYHMNEPKCAVKQAVDSEEIKLFRYEHYKQFYEEIKNRKPRY</sequence>
<feature type="binding site" evidence="10">
    <location>
        <position position="252"/>
    </location>
    <ligand>
        <name>Zn(2+)</name>
        <dbReference type="ChEBI" id="CHEBI:29105"/>
    </ligand>
</feature>
<dbReference type="Gene3D" id="2.40.50.140">
    <property type="entry name" value="Nucleic acid-binding proteins"/>
    <property type="match status" value="1"/>
</dbReference>
<accession>A0A511W3E2</accession>
<evidence type="ECO:0000256" key="2">
    <source>
        <dbReference type="ARBA" id="ARBA00022517"/>
    </source>
</evidence>
<evidence type="ECO:0000256" key="7">
    <source>
        <dbReference type="ARBA" id="ARBA00022833"/>
    </source>
</evidence>
<keyword evidence="6 10" id="KW-0378">Hydrolase</keyword>
<feature type="binding site" evidence="10">
    <location>
        <begin position="112"/>
        <end position="115"/>
    </location>
    <ligand>
        <name>GTP</name>
        <dbReference type="ChEBI" id="CHEBI:37565"/>
    </ligand>
</feature>
<dbReference type="Gene3D" id="1.10.40.50">
    <property type="entry name" value="Probable gtpase engc, domain 3"/>
    <property type="match status" value="1"/>
</dbReference>
<dbReference type="GO" id="GO:0042274">
    <property type="term" value="P:ribosomal small subunit biogenesis"/>
    <property type="evidence" value="ECO:0007669"/>
    <property type="project" value="UniProtKB-UniRule"/>
</dbReference>
<dbReference type="InterPro" id="IPR012340">
    <property type="entry name" value="NA-bd_OB-fold"/>
</dbReference>
<evidence type="ECO:0000259" key="12">
    <source>
        <dbReference type="PROSITE" id="PS51721"/>
    </source>
</evidence>
<dbReference type="GO" id="GO:0019843">
    <property type="term" value="F:rRNA binding"/>
    <property type="evidence" value="ECO:0007669"/>
    <property type="project" value="UniProtKB-KW"/>
</dbReference>
<dbReference type="EMBL" id="BJYA01000002">
    <property type="protein sequence ID" value="GEN44868.1"/>
    <property type="molecule type" value="Genomic_DNA"/>
</dbReference>
<keyword evidence="3 10" id="KW-0479">Metal-binding</keyword>
<dbReference type="CDD" id="cd04466">
    <property type="entry name" value="S1_YloQ_GTPase"/>
    <property type="match status" value="1"/>
</dbReference>
<comment type="subcellular location">
    <subcellularLocation>
        <location evidence="10">Cytoplasm</location>
    </subcellularLocation>
</comment>
<keyword evidence="4 10" id="KW-0699">rRNA-binding</keyword>
<dbReference type="AlphaFoldDB" id="A0A511W3E2"/>
<comment type="similarity">
    <text evidence="10">Belongs to the TRAFAC class YlqF/YawG GTPase family. RsgA subfamily.</text>
</comment>
<evidence type="ECO:0000256" key="1">
    <source>
        <dbReference type="ARBA" id="ARBA00022490"/>
    </source>
</evidence>
<comment type="cofactor">
    <cofactor evidence="10">
        <name>Zn(2+)</name>
        <dbReference type="ChEBI" id="CHEBI:29105"/>
    </cofactor>
    <text evidence="10">Binds 1 zinc ion per subunit.</text>
</comment>
<dbReference type="SUPFAM" id="SSF52540">
    <property type="entry name" value="P-loop containing nucleoside triphosphate hydrolases"/>
    <property type="match status" value="1"/>
</dbReference>
<dbReference type="GO" id="GO:0005525">
    <property type="term" value="F:GTP binding"/>
    <property type="evidence" value="ECO:0007669"/>
    <property type="project" value="UniProtKB-UniRule"/>
</dbReference>
<reference evidence="13 14" key="1">
    <citation type="submission" date="2019-07" db="EMBL/GenBank/DDBJ databases">
        <title>Whole genome shotgun sequence of Alkalibacillus haloalkaliphilus NBRC 103110.</title>
        <authorList>
            <person name="Hosoyama A."/>
            <person name="Uohara A."/>
            <person name="Ohji S."/>
            <person name="Ichikawa N."/>
        </authorList>
    </citation>
    <scope>NUCLEOTIDE SEQUENCE [LARGE SCALE GENOMIC DNA]</scope>
    <source>
        <strain evidence="13 14">NBRC 103110</strain>
    </source>
</reference>
<dbReference type="OrthoDB" id="9809485at2"/>
<dbReference type="GO" id="GO:0046872">
    <property type="term" value="F:metal ion binding"/>
    <property type="evidence" value="ECO:0007669"/>
    <property type="project" value="UniProtKB-KW"/>
</dbReference>
<comment type="function">
    <text evidence="10">One of several proteins that assist in the late maturation steps of the functional core of the 30S ribosomal subunit. Helps release RbfA from mature subunits. May play a role in the assembly of ribosomal proteins into the subunit. Circularly permuted GTPase that catalyzes slow GTP hydrolysis, GTPase activity is stimulated by the 30S ribosomal subunit.</text>
</comment>
<dbReference type="Gene3D" id="3.40.50.300">
    <property type="entry name" value="P-loop containing nucleotide triphosphate hydrolases"/>
    <property type="match status" value="1"/>
</dbReference>
<keyword evidence="9 10" id="KW-0342">GTP-binding</keyword>
<dbReference type="PROSITE" id="PS50936">
    <property type="entry name" value="ENGC_GTPASE"/>
    <property type="match status" value="1"/>
</dbReference>
<dbReference type="Pfam" id="PF03193">
    <property type="entry name" value="RsgA_GTPase"/>
    <property type="match status" value="1"/>
</dbReference>
<evidence type="ECO:0000256" key="3">
    <source>
        <dbReference type="ARBA" id="ARBA00022723"/>
    </source>
</evidence>
<dbReference type="InterPro" id="IPR031944">
    <property type="entry name" value="RsgA_N"/>
</dbReference>
<dbReference type="CDD" id="cd01854">
    <property type="entry name" value="YjeQ_EngC"/>
    <property type="match status" value="1"/>
</dbReference>
<keyword evidence="8 10" id="KW-0694">RNA-binding</keyword>
<dbReference type="GO" id="GO:0005737">
    <property type="term" value="C:cytoplasm"/>
    <property type="evidence" value="ECO:0007669"/>
    <property type="project" value="UniProtKB-SubCell"/>
</dbReference>
<comment type="subunit">
    <text evidence="10">Monomer. Associates with 30S ribosomal subunit, binds 16S rRNA.</text>
</comment>
<evidence type="ECO:0000256" key="6">
    <source>
        <dbReference type="ARBA" id="ARBA00022801"/>
    </source>
</evidence>
<dbReference type="EC" id="3.6.1.-" evidence="10"/>
<dbReference type="NCBIfam" id="TIGR00157">
    <property type="entry name" value="ribosome small subunit-dependent GTPase A"/>
    <property type="match status" value="1"/>
</dbReference>
<protein>
    <recommendedName>
        <fullName evidence="10">Small ribosomal subunit biogenesis GTPase RsgA</fullName>
        <ecNumber evidence="10">3.6.1.-</ecNumber>
    </recommendedName>
</protein>
<dbReference type="InterPro" id="IPR004881">
    <property type="entry name" value="Ribosome_biogen_GTPase_RsgA"/>
</dbReference>
<evidence type="ECO:0000256" key="9">
    <source>
        <dbReference type="ARBA" id="ARBA00023134"/>
    </source>
</evidence>
<keyword evidence="1 10" id="KW-0963">Cytoplasm</keyword>
<feature type="binding site" evidence="10">
    <location>
        <position position="247"/>
    </location>
    <ligand>
        <name>Zn(2+)</name>
        <dbReference type="ChEBI" id="CHEBI:29105"/>
    </ligand>
</feature>
<keyword evidence="14" id="KW-1185">Reference proteome</keyword>
<feature type="binding site" evidence="10">
    <location>
        <position position="254"/>
    </location>
    <ligand>
        <name>Zn(2+)</name>
        <dbReference type="ChEBI" id="CHEBI:29105"/>
    </ligand>
</feature>
<proteinExistence type="inferred from homology"/>
<evidence type="ECO:0000256" key="4">
    <source>
        <dbReference type="ARBA" id="ARBA00022730"/>
    </source>
</evidence>
<name>A0A511W3E2_9BACI</name>
<dbReference type="GO" id="GO:0003924">
    <property type="term" value="F:GTPase activity"/>
    <property type="evidence" value="ECO:0007669"/>
    <property type="project" value="UniProtKB-UniRule"/>
</dbReference>
<dbReference type="HAMAP" id="MF_01820">
    <property type="entry name" value="GTPase_RsgA"/>
    <property type="match status" value="1"/>
</dbReference>
<dbReference type="Proteomes" id="UP000321440">
    <property type="component" value="Unassembled WGS sequence"/>
</dbReference>
<keyword evidence="2 10" id="KW-0690">Ribosome biogenesis</keyword>
<dbReference type="RefSeq" id="WP_146814328.1">
    <property type="nucleotide sequence ID" value="NZ_BJYA01000002.1"/>
</dbReference>
<dbReference type="PANTHER" id="PTHR32120">
    <property type="entry name" value="SMALL RIBOSOMAL SUBUNIT BIOGENESIS GTPASE RSGA"/>
    <property type="match status" value="1"/>
</dbReference>
<evidence type="ECO:0000256" key="10">
    <source>
        <dbReference type="HAMAP-Rule" id="MF_01820"/>
    </source>
</evidence>
<dbReference type="PROSITE" id="PS51721">
    <property type="entry name" value="G_CP"/>
    <property type="match status" value="1"/>
</dbReference>
<feature type="binding site" evidence="10">
    <location>
        <position position="260"/>
    </location>
    <ligand>
        <name>Zn(2+)</name>
        <dbReference type="ChEBI" id="CHEBI:29105"/>
    </ligand>
</feature>
<feature type="domain" description="EngC GTPase" evidence="11">
    <location>
        <begin position="72"/>
        <end position="221"/>
    </location>
</feature>
<comment type="caution">
    <text evidence="13">The sequence shown here is derived from an EMBL/GenBank/DDBJ whole genome shotgun (WGS) entry which is preliminary data.</text>
</comment>
<keyword evidence="7 10" id="KW-0862">Zinc</keyword>
<dbReference type="SUPFAM" id="SSF50249">
    <property type="entry name" value="Nucleic acid-binding proteins"/>
    <property type="match status" value="1"/>
</dbReference>
<dbReference type="PANTHER" id="PTHR32120:SF11">
    <property type="entry name" value="SMALL RIBOSOMAL SUBUNIT BIOGENESIS GTPASE RSGA 1, MITOCHONDRIAL-RELATED"/>
    <property type="match status" value="1"/>
</dbReference>
<dbReference type="InterPro" id="IPR030378">
    <property type="entry name" value="G_CP_dom"/>
</dbReference>
<evidence type="ECO:0000256" key="5">
    <source>
        <dbReference type="ARBA" id="ARBA00022741"/>
    </source>
</evidence>
<keyword evidence="5 10" id="KW-0547">Nucleotide-binding</keyword>
<gene>
    <name evidence="10 13" type="primary">rsgA</name>
    <name evidence="13" type="ORF">AHA02nite_06440</name>
</gene>
<feature type="binding site" evidence="10">
    <location>
        <begin position="166"/>
        <end position="174"/>
    </location>
    <ligand>
        <name>GTP</name>
        <dbReference type="ChEBI" id="CHEBI:37565"/>
    </ligand>
</feature>
<dbReference type="InterPro" id="IPR027417">
    <property type="entry name" value="P-loop_NTPase"/>
</dbReference>
<organism evidence="13 14">
    <name type="scientific">Alkalibacillus haloalkaliphilus</name>
    <dbReference type="NCBI Taxonomy" id="94136"/>
    <lineage>
        <taxon>Bacteria</taxon>
        <taxon>Bacillati</taxon>
        <taxon>Bacillota</taxon>
        <taxon>Bacilli</taxon>
        <taxon>Bacillales</taxon>
        <taxon>Bacillaceae</taxon>
        <taxon>Alkalibacillus</taxon>
    </lineage>
</organism>
<dbReference type="InterPro" id="IPR010914">
    <property type="entry name" value="RsgA_GTPase_dom"/>
</dbReference>
<dbReference type="Pfam" id="PF16745">
    <property type="entry name" value="RsgA_N"/>
    <property type="match status" value="1"/>
</dbReference>
<evidence type="ECO:0000259" key="11">
    <source>
        <dbReference type="PROSITE" id="PS50936"/>
    </source>
</evidence>
<evidence type="ECO:0000256" key="8">
    <source>
        <dbReference type="ARBA" id="ARBA00022884"/>
    </source>
</evidence>
<feature type="domain" description="CP-type G" evidence="12">
    <location>
        <begin position="63"/>
        <end position="223"/>
    </location>
</feature>